<comment type="subcellular location">
    <subcellularLocation>
        <location evidence="1">Secreted</location>
    </subcellularLocation>
</comment>
<keyword evidence="7" id="KW-0391">Immunity</keyword>
<dbReference type="GO" id="GO:0042742">
    <property type="term" value="P:defense response to bacterium"/>
    <property type="evidence" value="ECO:0007669"/>
    <property type="project" value="UniProtKB-KW"/>
</dbReference>
<dbReference type="Proteomes" id="UP001497623">
    <property type="component" value="Unassembled WGS sequence"/>
</dbReference>
<keyword evidence="4" id="KW-0929">Antimicrobial</keyword>
<evidence type="ECO:0000256" key="1">
    <source>
        <dbReference type="ARBA" id="ARBA00004613"/>
    </source>
</evidence>
<protein>
    <recommendedName>
        <fullName evidence="10">Reelin domain-containing protein</fullName>
    </recommendedName>
</protein>
<dbReference type="AlphaFoldDB" id="A0AAV2QIU4"/>
<evidence type="ECO:0000256" key="9">
    <source>
        <dbReference type="SAM" id="Phobius"/>
    </source>
</evidence>
<feature type="transmembrane region" description="Helical" evidence="9">
    <location>
        <begin position="46"/>
        <end position="66"/>
    </location>
</feature>
<comment type="caution">
    <text evidence="11">The sequence shown here is derived from an EMBL/GenBank/DDBJ whole genome shotgun (WGS) entry which is preliminary data.</text>
</comment>
<evidence type="ECO:0000256" key="3">
    <source>
        <dbReference type="ARBA" id="ARBA00022525"/>
    </source>
</evidence>
<dbReference type="InterPro" id="IPR051237">
    <property type="entry name" value="Ferric-chelate_Red/DefProt"/>
</dbReference>
<keyword evidence="9" id="KW-1133">Transmembrane helix</keyword>
<evidence type="ECO:0000259" key="10">
    <source>
        <dbReference type="Pfam" id="PF02014"/>
    </source>
</evidence>
<evidence type="ECO:0000256" key="2">
    <source>
        <dbReference type="ARBA" id="ARBA00008501"/>
    </source>
</evidence>
<keyword evidence="8" id="KW-0044">Antibiotic</keyword>
<evidence type="ECO:0000313" key="11">
    <source>
        <dbReference type="EMBL" id="CAL4087081.1"/>
    </source>
</evidence>
<keyword evidence="3" id="KW-0964">Secreted</keyword>
<reference evidence="11 12" key="1">
    <citation type="submission" date="2024-05" db="EMBL/GenBank/DDBJ databases">
        <authorList>
            <person name="Wallberg A."/>
        </authorList>
    </citation>
    <scope>NUCLEOTIDE SEQUENCE [LARGE SCALE GENOMIC DNA]</scope>
</reference>
<dbReference type="Gene3D" id="2.60.40.4060">
    <property type="entry name" value="Reeler domain"/>
    <property type="match status" value="1"/>
</dbReference>
<name>A0AAV2QIU4_MEGNR</name>
<dbReference type="PANTHER" id="PTHR45828:SF9">
    <property type="entry name" value="CELL WALL INTEGRITY AND STRESS RESPONSE COMPONENT 4-LIKE-RELATED"/>
    <property type="match status" value="1"/>
</dbReference>
<dbReference type="InterPro" id="IPR002861">
    <property type="entry name" value="Reeler_dom"/>
</dbReference>
<sequence length="198" mass="21766">MVETLVHLLGGQQSLIYINLAKWRYYNASCYNNPSQRAVNMGFSQAIVLVSVCIIVLPACYAFSGLDVTLACNTMTPGHLAFGGAQRSTAPYQITTKNNNDGTLDVIVNGDEFKGFLLQARNAGGKRVGVFTPTAKDSRAIDCDYQGGAIQHNNGDDKRQVIVKWNPGNFQGRVQFRLTVVKGYTTFWTDIKSNVFTI</sequence>
<keyword evidence="6" id="KW-0732">Signal</keyword>
<dbReference type="EMBL" id="CAXKWB010007424">
    <property type="protein sequence ID" value="CAL4087081.1"/>
    <property type="molecule type" value="Genomic_DNA"/>
</dbReference>
<dbReference type="Pfam" id="PF02014">
    <property type="entry name" value="Reeler"/>
    <property type="match status" value="1"/>
</dbReference>
<feature type="non-terminal residue" evidence="11">
    <location>
        <position position="198"/>
    </location>
</feature>
<keyword evidence="9" id="KW-0812">Transmembrane</keyword>
<evidence type="ECO:0000256" key="6">
    <source>
        <dbReference type="ARBA" id="ARBA00022729"/>
    </source>
</evidence>
<evidence type="ECO:0000256" key="8">
    <source>
        <dbReference type="ARBA" id="ARBA00023022"/>
    </source>
</evidence>
<evidence type="ECO:0000256" key="7">
    <source>
        <dbReference type="ARBA" id="ARBA00022859"/>
    </source>
</evidence>
<evidence type="ECO:0000313" key="12">
    <source>
        <dbReference type="Proteomes" id="UP001497623"/>
    </source>
</evidence>
<accession>A0AAV2QIU4</accession>
<proteinExistence type="inferred from homology"/>
<dbReference type="GO" id="GO:0005576">
    <property type="term" value="C:extracellular region"/>
    <property type="evidence" value="ECO:0007669"/>
    <property type="project" value="UniProtKB-SubCell"/>
</dbReference>
<keyword evidence="12" id="KW-1185">Reference proteome</keyword>
<gene>
    <name evidence="11" type="ORF">MNOR_LOCUS13147</name>
</gene>
<feature type="domain" description="Reelin" evidence="10">
    <location>
        <begin position="72"/>
        <end position="189"/>
    </location>
</feature>
<dbReference type="PANTHER" id="PTHR45828">
    <property type="entry name" value="CYTOCHROME B561/FERRIC REDUCTASE TRANSMEMBRANE"/>
    <property type="match status" value="1"/>
</dbReference>
<comment type="similarity">
    <text evidence="2">Belongs to the insect defense protein family.</text>
</comment>
<evidence type="ECO:0000256" key="5">
    <source>
        <dbReference type="ARBA" id="ARBA00022588"/>
    </source>
</evidence>
<keyword evidence="9" id="KW-0472">Membrane</keyword>
<dbReference type="GO" id="GO:0045087">
    <property type="term" value="P:innate immune response"/>
    <property type="evidence" value="ECO:0007669"/>
    <property type="project" value="UniProtKB-KW"/>
</dbReference>
<evidence type="ECO:0000256" key="4">
    <source>
        <dbReference type="ARBA" id="ARBA00022529"/>
    </source>
</evidence>
<dbReference type="CDD" id="cd08544">
    <property type="entry name" value="Reeler"/>
    <property type="match status" value="1"/>
</dbReference>
<organism evidence="11 12">
    <name type="scientific">Meganyctiphanes norvegica</name>
    <name type="common">Northern krill</name>
    <name type="synonym">Thysanopoda norvegica</name>
    <dbReference type="NCBI Taxonomy" id="48144"/>
    <lineage>
        <taxon>Eukaryota</taxon>
        <taxon>Metazoa</taxon>
        <taxon>Ecdysozoa</taxon>
        <taxon>Arthropoda</taxon>
        <taxon>Crustacea</taxon>
        <taxon>Multicrustacea</taxon>
        <taxon>Malacostraca</taxon>
        <taxon>Eumalacostraca</taxon>
        <taxon>Eucarida</taxon>
        <taxon>Euphausiacea</taxon>
        <taxon>Euphausiidae</taxon>
        <taxon>Meganyctiphanes</taxon>
    </lineage>
</organism>
<dbReference type="InterPro" id="IPR042307">
    <property type="entry name" value="Reeler_sf"/>
</dbReference>
<dbReference type="GO" id="GO:0016020">
    <property type="term" value="C:membrane"/>
    <property type="evidence" value="ECO:0007669"/>
    <property type="project" value="TreeGrafter"/>
</dbReference>
<keyword evidence="5" id="KW-0399">Innate immunity</keyword>